<dbReference type="SUPFAM" id="SSF51735">
    <property type="entry name" value="NAD(P)-binding Rossmann-fold domains"/>
    <property type="match status" value="1"/>
</dbReference>
<organism evidence="3">
    <name type="scientific">marine metagenome</name>
    <dbReference type="NCBI Taxonomy" id="408172"/>
    <lineage>
        <taxon>unclassified sequences</taxon>
        <taxon>metagenomes</taxon>
        <taxon>ecological metagenomes</taxon>
    </lineage>
</organism>
<dbReference type="AlphaFoldDB" id="A0A382RJ04"/>
<dbReference type="Pfam" id="PF01488">
    <property type="entry name" value="Shikimate_DH"/>
    <property type="match status" value="1"/>
</dbReference>
<dbReference type="PANTHER" id="PTHR43013:SF1">
    <property type="entry name" value="GLUTAMYL-TRNA REDUCTASE"/>
    <property type="match status" value="1"/>
</dbReference>
<dbReference type="InterPro" id="IPR036291">
    <property type="entry name" value="NAD(P)-bd_dom_sf"/>
</dbReference>
<feature type="non-terminal residue" evidence="3">
    <location>
        <position position="316"/>
    </location>
</feature>
<dbReference type="Gene3D" id="3.30.460.30">
    <property type="entry name" value="Glutamyl-tRNA reductase, N-terminal domain"/>
    <property type="match status" value="1"/>
</dbReference>
<dbReference type="GO" id="GO:0019353">
    <property type="term" value="P:protoporphyrinogen IX biosynthetic process from glutamate"/>
    <property type="evidence" value="ECO:0007669"/>
    <property type="project" value="TreeGrafter"/>
</dbReference>
<name>A0A382RJ04_9ZZZZ</name>
<dbReference type="GO" id="GO:0050661">
    <property type="term" value="F:NADP binding"/>
    <property type="evidence" value="ECO:0007669"/>
    <property type="project" value="InterPro"/>
</dbReference>
<protein>
    <recommendedName>
        <fullName evidence="4">Glutamyl-tRNA reductase N-terminal domain-containing protein</fullName>
    </recommendedName>
</protein>
<dbReference type="EMBL" id="UINC01121798">
    <property type="protein sequence ID" value="SVC97212.1"/>
    <property type="molecule type" value="Genomic_DNA"/>
</dbReference>
<proteinExistence type="predicted"/>
<dbReference type="GO" id="GO:0008883">
    <property type="term" value="F:glutamyl-tRNA reductase activity"/>
    <property type="evidence" value="ECO:0007669"/>
    <property type="project" value="InterPro"/>
</dbReference>
<evidence type="ECO:0000259" key="1">
    <source>
        <dbReference type="Pfam" id="PF01488"/>
    </source>
</evidence>
<evidence type="ECO:0008006" key="4">
    <source>
        <dbReference type="Google" id="ProtNLM"/>
    </source>
</evidence>
<dbReference type="Pfam" id="PF05201">
    <property type="entry name" value="GlutR_N"/>
    <property type="match status" value="1"/>
</dbReference>
<feature type="domain" description="Glutamyl-tRNA reductase N-terminal" evidence="2">
    <location>
        <begin position="41"/>
        <end position="164"/>
    </location>
</feature>
<dbReference type="Gene3D" id="3.40.50.720">
    <property type="entry name" value="NAD(P)-binding Rossmann-like Domain"/>
    <property type="match status" value="1"/>
</dbReference>
<dbReference type="InterPro" id="IPR006151">
    <property type="entry name" value="Shikm_DH/Glu-tRNA_Rdtase"/>
</dbReference>
<gene>
    <name evidence="3" type="ORF">METZ01_LOCUS350066</name>
</gene>
<dbReference type="InterPro" id="IPR015895">
    <property type="entry name" value="4pyrrol_synth_GluRdtase_N"/>
</dbReference>
<dbReference type="InterPro" id="IPR036343">
    <property type="entry name" value="GluRdtase_N_sf"/>
</dbReference>
<dbReference type="SUPFAM" id="SSF69742">
    <property type="entry name" value="Glutamyl tRNA-reductase catalytic, N-terminal domain"/>
    <property type="match status" value="1"/>
</dbReference>
<dbReference type="PANTHER" id="PTHR43013">
    <property type="entry name" value="GLUTAMYL-TRNA REDUCTASE"/>
    <property type="match status" value="1"/>
</dbReference>
<sequence length="316" mass="35881">MSPSCSRSVKYIDFNHLILLSWNICNTSIVDLVKLSKIVTPHKLRQIFPSSEFFILSTCNRVEIYIYSDTPQAVFQSIKQFIVCESPGEEYFSDSGVFLEGMQAYLHLIKVTSGLNSLAVGEYQIQGQVKDAYKNAIRDRYIWRYLISIIESALRTGKRVRSETGICHNSGSLSFLAIDMMLQVNKPMKELPILIVGTGRMCNLAAEYFIKIGYESIIFFSNEPDERGTIKLKYKALVLPISALPERTRENNIIFSAVSPDTTRIYIESLGENWDTFSIIDLSVPKYIFRSDSDTSNVYLLDMEGVQHIAPDYLPG</sequence>
<evidence type="ECO:0000313" key="3">
    <source>
        <dbReference type="EMBL" id="SVC97212.1"/>
    </source>
</evidence>
<evidence type="ECO:0000259" key="2">
    <source>
        <dbReference type="Pfam" id="PF05201"/>
    </source>
</evidence>
<reference evidence="3" key="1">
    <citation type="submission" date="2018-05" db="EMBL/GenBank/DDBJ databases">
        <authorList>
            <person name="Lanie J.A."/>
            <person name="Ng W.-L."/>
            <person name="Kazmierczak K.M."/>
            <person name="Andrzejewski T.M."/>
            <person name="Davidsen T.M."/>
            <person name="Wayne K.J."/>
            <person name="Tettelin H."/>
            <person name="Glass J.I."/>
            <person name="Rusch D."/>
            <person name="Podicherti R."/>
            <person name="Tsui H.-C.T."/>
            <person name="Winkler M.E."/>
        </authorList>
    </citation>
    <scope>NUCLEOTIDE SEQUENCE</scope>
</reference>
<accession>A0A382RJ04</accession>
<feature type="domain" description="Quinate/shikimate 5-dehydrogenase/glutamyl-tRNA reductase" evidence="1">
    <location>
        <begin position="187"/>
        <end position="309"/>
    </location>
</feature>